<feature type="binding site" evidence="9">
    <location>
        <position position="180"/>
    </location>
    <ligand>
        <name>diphosphate</name>
        <dbReference type="ChEBI" id="CHEBI:33019"/>
    </ligand>
</feature>
<feature type="binding site" evidence="9">
    <location>
        <begin position="334"/>
        <end position="335"/>
    </location>
    <ligand>
        <name>beta-nicotinamide D-ribonucleotide</name>
        <dbReference type="ChEBI" id="CHEBI:14649"/>
    </ligand>
</feature>
<dbReference type="InterPro" id="IPR041529">
    <property type="entry name" value="DUF5598"/>
</dbReference>
<reference evidence="12 13" key="2">
    <citation type="submission" date="2018-03" db="EMBL/GenBank/DDBJ databases">
        <authorList>
            <person name="Keele B.F."/>
        </authorList>
    </citation>
    <scope>NUCLEOTIDE SEQUENCE [LARGE SCALE GENOMIC DNA]</scope>
    <source>
        <strain evidence="12 13">D13</strain>
    </source>
</reference>
<keyword evidence="3 12" id="KW-0328">Glycosyltransferase</keyword>
<dbReference type="RefSeq" id="WP_106891224.1">
    <property type="nucleotide sequence ID" value="NZ_CP027860.1"/>
</dbReference>
<evidence type="ECO:0000256" key="5">
    <source>
        <dbReference type="ARBA" id="ARBA00035007"/>
    </source>
</evidence>
<protein>
    <recommendedName>
        <fullName evidence="7">Nicotinamide phosphoribosyltransferase</fullName>
        <ecNumber evidence="6">2.4.2.12</ecNumber>
    </recommendedName>
</protein>
<evidence type="ECO:0000256" key="6">
    <source>
        <dbReference type="ARBA" id="ARBA00035024"/>
    </source>
</evidence>
<feature type="binding site" evidence="9">
    <location>
        <begin position="293"/>
        <end position="295"/>
    </location>
    <ligand>
        <name>beta-nicotinamide D-ribonucleotide</name>
        <dbReference type="ChEBI" id="CHEBI:14649"/>
    </ligand>
</feature>
<evidence type="ECO:0000256" key="3">
    <source>
        <dbReference type="ARBA" id="ARBA00022676"/>
    </source>
</evidence>
<accession>A0A2P1PR28</accession>
<evidence type="ECO:0000256" key="2">
    <source>
        <dbReference type="ARBA" id="ARBA00022642"/>
    </source>
</evidence>
<comment type="pathway">
    <text evidence="5">Cofactor biosynthesis; NAD(+) biosynthesis; nicotinamide D-ribonucleotide from 5-phospho-alpha-D-ribose 1-diphosphate and nicotinamide: step 1/1.</text>
</comment>
<keyword evidence="4 12" id="KW-0808">Transferase</keyword>
<dbReference type="GO" id="GO:0009435">
    <property type="term" value="P:NAD+ biosynthetic process"/>
    <property type="evidence" value="ECO:0007669"/>
    <property type="project" value="InterPro"/>
</dbReference>
<dbReference type="NCBIfam" id="NF006629">
    <property type="entry name" value="PRK09198.1"/>
    <property type="match status" value="1"/>
</dbReference>
<evidence type="ECO:0000259" key="11">
    <source>
        <dbReference type="Pfam" id="PF18127"/>
    </source>
</evidence>
<dbReference type="Pfam" id="PF04095">
    <property type="entry name" value="NAPRTase"/>
    <property type="match status" value="1"/>
</dbReference>
<dbReference type="CDD" id="cd01569">
    <property type="entry name" value="PBEF_like"/>
    <property type="match status" value="1"/>
</dbReference>
<gene>
    <name evidence="12" type="ORF">C7S18_08890</name>
</gene>
<dbReference type="Pfam" id="PF18127">
    <property type="entry name" value="NAMPT_N"/>
    <property type="match status" value="1"/>
</dbReference>
<dbReference type="InterPro" id="IPR041525">
    <property type="entry name" value="N/Namide_PRibTrfase"/>
</dbReference>
<organism evidence="12 13">
    <name type="scientific">Ahniella affigens</name>
    <dbReference type="NCBI Taxonomy" id="2021234"/>
    <lineage>
        <taxon>Bacteria</taxon>
        <taxon>Pseudomonadati</taxon>
        <taxon>Pseudomonadota</taxon>
        <taxon>Gammaproteobacteria</taxon>
        <taxon>Lysobacterales</taxon>
        <taxon>Rhodanobacteraceae</taxon>
        <taxon>Ahniella</taxon>
    </lineage>
</organism>
<evidence type="ECO:0000256" key="7">
    <source>
        <dbReference type="ARBA" id="ARBA00035036"/>
    </source>
</evidence>
<dbReference type="OrthoDB" id="394882at2"/>
<feature type="domain" description="Nicotinate/nicotinamide phosphoribosyltransferase" evidence="10">
    <location>
        <begin position="172"/>
        <end position="410"/>
    </location>
</feature>
<reference evidence="12 13" key="1">
    <citation type="submission" date="2018-03" db="EMBL/GenBank/DDBJ databases">
        <title>Ahniella affigens gen. nov., sp. nov., a gammaproteobacterium isolated from sandy soil near a stream.</title>
        <authorList>
            <person name="Ko Y."/>
            <person name="Kim J.-H."/>
        </authorList>
    </citation>
    <scope>NUCLEOTIDE SEQUENCE [LARGE SCALE GENOMIC DNA]</scope>
    <source>
        <strain evidence="12 13">D13</strain>
    </source>
</reference>
<feature type="binding site" evidence="9">
    <location>
        <position position="373"/>
    </location>
    <ligand>
        <name>beta-nicotinamide D-ribonucleotide</name>
        <dbReference type="ChEBI" id="CHEBI:14649"/>
    </ligand>
</feature>
<feature type="binding site" evidence="9">
    <location>
        <position position="229"/>
    </location>
    <ligand>
        <name>diphosphate</name>
        <dbReference type="ChEBI" id="CHEBI:33019"/>
    </ligand>
</feature>
<evidence type="ECO:0000259" key="10">
    <source>
        <dbReference type="Pfam" id="PF04095"/>
    </source>
</evidence>
<dbReference type="EMBL" id="CP027860">
    <property type="protein sequence ID" value="AVP97300.1"/>
    <property type="molecule type" value="Genomic_DNA"/>
</dbReference>
<dbReference type="Proteomes" id="UP000241074">
    <property type="component" value="Chromosome"/>
</dbReference>
<sequence>MQLLNNPILNTDSYKASHWLQYPPSTDATFFYVESRGGVYDRTVFFGLQSILKEYFADPITHAQVDEARDLYAAHGEPFNESGWRDIVDRLGGRLPIRIRAVPEGSVVPTHQCLVTIESTDAQAFWVPSYFETLLLRLWYPVTVATISWHVKQIIRQFLERTSDDPAAQLPFKLHDFGARGVSSTESAAIGGMAHLVNFMGTDTVSGLLAARAYYHESIAGFSIPAAEHSTITSWGREREVDAYRNMLKQFAKPGSIVAVVSDSYDIFHAVREHWGKTLRQQIIESGATLVVRPDSGEPVDVVHQCLTLLDESFGHTVNGKGFKVLNHVRVIQGDGVNPTSIRAILERITSAGYSTDNLAFGMGGALLQQLNRDTQKFALKCSAARVDGEWIDVYKDPITDKGKRSKRGKLTLARHQEYGTWQTVPVTDAGAQLPMGFVDALETVWENGLLVRDQTFTDVRARAGQERL</sequence>
<name>A0A2P1PR28_9GAMM</name>
<comment type="catalytic activity">
    <reaction evidence="8">
        <text>beta-nicotinamide D-ribonucleotide + diphosphate = 5-phospho-alpha-D-ribose 1-diphosphate + nicotinamide + H(+)</text>
        <dbReference type="Rhea" id="RHEA:16149"/>
        <dbReference type="ChEBI" id="CHEBI:14649"/>
        <dbReference type="ChEBI" id="CHEBI:15378"/>
        <dbReference type="ChEBI" id="CHEBI:17154"/>
        <dbReference type="ChEBI" id="CHEBI:33019"/>
        <dbReference type="ChEBI" id="CHEBI:58017"/>
        <dbReference type="EC" id="2.4.2.12"/>
    </reaction>
    <physiologicalReaction direction="right-to-left" evidence="8">
        <dbReference type="Rhea" id="RHEA:16151"/>
    </physiologicalReaction>
</comment>
<evidence type="ECO:0000256" key="8">
    <source>
        <dbReference type="ARBA" id="ARBA00047835"/>
    </source>
</evidence>
<comment type="similarity">
    <text evidence="1">Belongs to the NAPRTase family.</text>
</comment>
<dbReference type="PANTHER" id="PTHR43816:SF1">
    <property type="entry name" value="NICOTINAMIDE PHOSPHORIBOSYLTRANSFERASE"/>
    <property type="match status" value="1"/>
</dbReference>
<evidence type="ECO:0000256" key="9">
    <source>
        <dbReference type="PIRSR" id="PIRSR005943-1"/>
    </source>
</evidence>
<dbReference type="GO" id="GO:0047280">
    <property type="term" value="F:nicotinamide phosphoribosyltransferase activity"/>
    <property type="evidence" value="ECO:0007669"/>
    <property type="project" value="UniProtKB-EC"/>
</dbReference>
<keyword evidence="2" id="KW-0662">Pyridine nucleotide biosynthesis</keyword>
<feature type="domain" description="Nicotinamide phosphoribosyltransferase N-terminal" evidence="11">
    <location>
        <begin position="8"/>
        <end position="99"/>
    </location>
</feature>
<evidence type="ECO:0000313" key="13">
    <source>
        <dbReference type="Proteomes" id="UP000241074"/>
    </source>
</evidence>
<feature type="binding site" evidence="9">
    <location>
        <position position="365"/>
    </location>
    <ligand>
        <name>beta-nicotinamide D-ribonucleotide</name>
        <dbReference type="ChEBI" id="CHEBI:14649"/>
    </ligand>
</feature>
<dbReference type="Gene3D" id="3.20.20.70">
    <property type="entry name" value="Aldolase class I"/>
    <property type="match status" value="1"/>
</dbReference>
<proteinExistence type="inferred from homology"/>
<evidence type="ECO:0000256" key="4">
    <source>
        <dbReference type="ARBA" id="ARBA00022679"/>
    </source>
</evidence>
<dbReference type="PIRSF" id="PIRSF005943">
    <property type="entry name" value="NMPRT"/>
    <property type="match status" value="1"/>
</dbReference>
<dbReference type="InterPro" id="IPR013785">
    <property type="entry name" value="Aldolase_TIM"/>
</dbReference>
<evidence type="ECO:0000256" key="1">
    <source>
        <dbReference type="ARBA" id="ARBA00010897"/>
    </source>
</evidence>
<keyword evidence="13" id="KW-1185">Reference proteome</keyword>
<dbReference type="InterPro" id="IPR016471">
    <property type="entry name" value="Nicotinamide_PRibTrfase"/>
</dbReference>
<dbReference type="SUPFAM" id="SSF51690">
    <property type="entry name" value="Nicotinate/Quinolinate PRTase C-terminal domain-like"/>
    <property type="match status" value="1"/>
</dbReference>
<dbReference type="PANTHER" id="PTHR43816">
    <property type="entry name" value="NICOTINAMIDE PHOSPHORIBOSYLTRANSFERASE"/>
    <property type="match status" value="1"/>
</dbReference>
<dbReference type="InterPro" id="IPR036068">
    <property type="entry name" value="Nicotinate_pribotase-like_C"/>
</dbReference>
<evidence type="ECO:0000313" key="12">
    <source>
        <dbReference type="EMBL" id="AVP97300.1"/>
    </source>
</evidence>
<dbReference type="KEGG" id="xba:C7S18_08890"/>
<feature type="binding site" evidence="9">
    <location>
        <position position="203"/>
    </location>
    <ligand>
        <name>beta-nicotinamide D-ribonucleotide</name>
        <dbReference type="ChEBI" id="CHEBI:14649"/>
    </ligand>
</feature>
<dbReference type="AlphaFoldDB" id="A0A2P1PR28"/>
<feature type="binding site" evidence="9">
    <location>
        <position position="293"/>
    </location>
    <ligand>
        <name>diphosphate</name>
        <dbReference type="ChEBI" id="CHEBI:33019"/>
    </ligand>
</feature>
<dbReference type="EC" id="2.4.2.12" evidence="6"/>